<accession>A0ABR4HZL9</accession>
<gene>
    <name evidence="2" type="ORF">BDW59DRAFT_164487</name>
</gene>
<dbReference type="EMBL" id="JBFXLS010000067">
    <property type="protein sequence ID" value="KAL2820940.1"/>
    <property type="molecule type" value="Genomic_DNA"/>
</dbReference>
<evidence type="ECO:0000313" key="3">
    <source>
        <dbReference type="Proteomes" id="UP001610335"/>
    </source>
</evidence>
<organism evidence="2 3">
    <name type="scientific">Aspergillus cavernicola</name>
    <dbReference type="NCBI Taxonomy" id="176166"/>
    <lineage>
        <taxon>Eukaryota</taxon>
        <taxon>Fungi</taxon>
        <taxon>Dikarya</taxon>
        <taxon>Ascomycota</taxon>
        <taxon>Pezizomycotina</taxon>
        <taxon>Eurotiomycetes</taxon>
        <taxon>Eurotiomycetidae</taxon>
        <taxon>Eurotiales</taxon>
        <taxon>Aspergillaceae</taxon>
        <taxon>Aspergillus</taxon>
        <taxon>Aspergillus subgen. Nidulantes</taxon>
    </lineage>
</organism>
<sequence>MSQKPLPSRWNPTPNPPPAGAGSTSWNAIGPGKEHLAQEVENLYWQGARDELENIVRTLKIWQDPEYATLGLAEDDDEEHIHGYDTFIDQVNKNARAFATRYREARVSYEGLNGCEYTSYEKAIEAVTVDTIAELGSSRIKAEVRRNLTTTTKHSGVEEKVRLLLQTAGFLDIDQLIENRPGQQKAGKRPGVPQLTAHGRSKGATFQVLKCRHCSKSITGSMFTRGKETFASSTICEPCHWAHHYGDKSFVKRYKHSVVEDAIELADKQKACPCFQPGEPMDPQYLTSVKGHDHSSRDASTCPLPKIRSQIAQAKYDGLLATARVASLKKKPSSVTRMVTRLKRQSTIGESVPRSKKEQAAIDGSTSAGRALADEDVPLFFRHCVEQHPFDYLQVALRLGPVVIQNGVSGATGAFITLRDLPVYHERLQIRGSFQRALCVGPEAERKVSHRPLASAPKHYKLTMKQVVGVPFSGILPETSEQGQLEQEIVKLLVDSIDLFEPGSEDEQRKALNAIIDPILLTLQSLLSSRVKIYVTSIAGRLLDPTTNITWKAGSNNCLTFCSSLLDPALFGPLVNGPKIPELASPLYLMSFVCPTAHEYPHQRIANRFEVPYGFTEEYLHRFWFGRFNDADIIDSLQEYWYDWGSFSGPLYKNQDMFPWDCSEAYKSCPTKCGDCNMAKHVWAFPFDTWSIITLHLQREQHLYPPPSSNSTNNPTDTEWVKSRYSILTASSILNRVATAMAQSPRFIKASTWLHPTTPNQQTNPPSSSLARFKLGGIHRAQPFSHAYESAPKDHYFLANWALDSLPVQQKQYEILRDNRMAIPDIPDTQASGPRYKSAAYRDDYSSEYFGFLGTRPDYQYKYSGGASNYYPYYYATTDTIASGDGGVQCADGQLGEVDRKAGDGNGLCGADTNCGSGCGAASHSAAMATISHGGGGG</sequence>
<reference evidence="2 3" key="1">
    <citation type="submission" date="2024-07" db="EMBL/GenBank/DDBJ databases">
        <title>Section-level genome sequencing and comparative genomics of Aspergillus sections Usti and Cavernicolus.</title>
        <authorList>
            <consortium name="Lawrence Berkeley National Laboratory"/>
            <person name="Nybo J.L."/>
            <person name="Vesth T.C."/>
            <person name="Theobald S."/>
            <person name="Frisvad J.C."/>
            <person name="Larsen T.O."/>
            <person name="Kjaerboelling I."/>
            <person name="Rothschild-Mancinelli K."/>
            <person name="Lyhne E.K."/>
            <person name="Kogle M.E."/>
            <person name="Barry K."/>
            <person name="Clum A."/>
            <person name="Na H."/>
            <person name="Ledsgaard L."/>
            <person name="Lin J."/>
            <person name="Lipzen A."/>
            <person name="Kuo A."/>
            <person name="Riley R."/>
            <person name="Mondo S."/>
            <person name="LaButti K."/>
            <person name="Haridas S."/>
            <person name="Pangalinan J."/>
            <person name="Salamov A.A."/>
            <person name="Simmons B.A."/>
            <person name="Magnuson J.K."/>
            <person name="Chen J."/>
            <person name="Drula E."/>
            <person name="Henrissat B."/>
            <person name="Wiebenga A."/>
            <person name="Lubbers R.J."/>
            <person name="Gomes A.C."/>
            <person name="Makela M.R."/>
            <person name="Stajich J."/>
            <person name="Grigoriev I.V."/>
            <person name="Mortensen U.H."/>
            <person name="De vries R.P."/>
            <person name="Baker S.E."/>
            <person name="Andersen M.R."/>
        </authorList>
    </citation>
    <scope>NUCLEOTIDE SEQUENCE [LARGE SCALE GENOMIC DNA]</scope>
    <source>
        <strain evidence="2 3">CBS 600.67</strain>
    </source>
</reference>
<protein>
    <submittedName>
        <fullName evidence="2">Uncharacterized protein</fullName>
    </submittedName>
</protein>
<feature type="region of interest" description="Disordered" evidence="1">
    <location>
        <begin position="1"/>
        <end position="30"/>
    </location>
</feature>
<feature type="non-terminal residue" evidence="2">
    <location>
        <position position="938"/>
    </location>
</feature>
<comment type="caution">
    <text evidence="2">The sequence shown here is derived from an EMBL/GenBank/DDBJ whole genome shotgun (WGS) entry which is preliminary data.</text>
</comment>
<name>A0ABR4HZL9_9EURO</name>
<proteinExistence type="predicted"/>
<dbReference type="Proteomes" id="UP001610335">
    <property type="component" value="Unassembled WGS sequence"/>
</dbReference>
<keyword evidence="3" id="KW-1185">Reference proteome</keyword>
<evidence type="ECO:0000313" key="2">
    <source>
        <dbReference type="EMBL" id="KAL2820940.1"/>
    </source>
</evidence>
<evidence type="ECO:0000256" key="1">
    <source>
        <dbReference type="SAM" id="MobiDB-lite"/>
    </source>
</evidence>